<dbReference type="InterPro" id="IPR022801">
    <property type="entry name" value="Ribosomal_uS4"/>
</dbReference>
<protein>
    <submittedName>
        <fullName evidence="8">Ribosomal protein S4</fullName>
    </submittedName>
</protein>
<accession>A0A2P1G7J1</accession>
<dbReference type="PROSITE" id="PS50889">
    <property type="entry name" value="S4"/>
    <property type="match status" value="1"/>
</dbReference>
<dbReference type="GO" id="GO:0019843">
    <property type="term" value="F:rRNA binding"/>
    <property type="evidence" value="ECO:0007669"/>
    <property type="project" value="UniProtKB-KW"/>
</dbReference>
<evidence type="ECO:0000256" key="5">
    <source>
        <dbReference type="ARBA" id="ARBA00023274"/>
    </source>
</evidence>
<keyword evidence="5" id="KW-0687">Ribonucleoprotein</keyword>
<comment type="similarity">
    <text evidence="1">Belongs to the universal ribosomal protein uS4 family.</text>
</comment>
<reference evidence="8" key="1">
    <citation type="journal article" date="2018" name="Sci. Rep.">
        <title>Genome sequencing of Prototheca zopfii genotypes 1 and 2 provides evidence of a severe reduction in organellar genomes.</title>
        <authorList>
            <person name="Severgnini M."/>
            <person name="Lazzari B."/>
            <person name="Capra E."/>
            <person name="Chessa S."/>
            <person name="Luini M."/>
            <person name="Bordoni R."/>
            <person name="Castiglioni B."/>
            <person name="Ricchi M."/>
            <person name="Cremonesi P."/>
        </authorList>
    </citation>
    <scope>NUCLEOTIDE SEQUENCE</scope>
    <source>
        <strain evidence="8">SAG 2063</strain>
    </source>
</reference>
<dbReference type="AlphaFoldDB" id="A0A2P1G7J1"/>
<evidence type="ECO:0000259" key="7">
    <source>
        <dbReference type="SMART" id="SM00363"/>
    </source>
</evidence>
<dbReference type="GO" id="GO:0042274">
    <property type="term" value="P:ribosomal small subunit biogenesis"/>
    <property type="evidence" value="ECO:0007669"/>
    <property type="project" value="TreeGrafter"/>
</dbReference>
<dbReference type="InterPro" id="IPR036986">
    <property type="entry name" value="S4_RNA-bd_sf"/>
</dbReference>
<dbReference type="InterPro" id="IPR002942">
    <property type="entry name" value="S4_RNA-bd"/>
</dbReference>
<dbReference type="Gene3D" id="3.10.290.10">
    <property type="entry name" value="RNA-binding S4 domain"/>
    <property type="match status" value="1"/>
</dbReference>
<dbReference type="GO" id="GO:0015935">
    <property type="term" value="C:small ribosomal subunit"/>
    <property type="evidence" value="ECO:0007669"/>
    <property type="project" value="TreeGrafter"/>
</dbReference>
<evidence type="ECO:0000256" key="3">
    <source>
        <dbReference type="ARBA" id="ARBA00022884"/>
    </source>
</evidence>
<dbReference type="EMBL" id="MF197533">
    <property type="protein sequence ID" value="AVM80920.1"/>
    <property type="molecule type" value="Genomic_DNA"/>
</dbReference>
<keyword evidence="2" id="KW-0699">rRNA-binding</keyword>
<dbReference type="Gene3D" id="1.10.1050.10">
    <property type="entry name" value="Ribosomal Protein S4 Delta 41, Chain A, domain 1"/>
    <property type="match status" value="1"/>
</dbReference>
<dbReference type="PANTHER" id="PTHR11831:SF4">
    <property type="entry name" value="SMALL RIBOSOMAL SUBUNIT PROTEIN US4M"/>
    <property type="match status" value="1"/>
</dbReference>
<dbReference type="Pfam" id="PF01479">
    <property type="entry name" value="S4"/>
    <property type="match status" value="1"/>
</dbReference>
<feature type="domain" description="RNA-binding S4" evidence="7">
    <location>
        <begin position="167"/>
        <end position="238"/>
    </location>
</feature>
<evidence type="ECO:0000313" key="8">
    <source>
        <dbReference type="EMBL" id="AVM80920.1"/>
    </source>
</evidence>
<dbReference type="PANTHER" id="PTHR11831">
    <property type="entry name" value="30S 40S RIBOSOMAL PROTEIN"/>
    <property type="match status" value="1"/>
</dbReference>
<name>A0A2P1G7J1_9CHLO</name>
<evidence type="ECO:0000256" key="1">
    <source>
        <dbReference type="ARBA" id="ARBA00007465"/>
    </source>
</evidence>
<evidence type="ECO:0000256" key="2">
    <source>
        <dbReference type="ARBA" id="ARBA00022730"/>
    </source>
</evidence>
<sequence>MNEFSVNSNTQTKQHQKQLFNKCLDFINLDEQTHLKADKNWHYFDNLMHLREFRNPNVMKKTLVKENGTWKINKTKVHSQTTKNINFLFSSDQFQYHTKNQSQNGFRFKNQSNSIARPKEFNEIYNTRKKLSLFYGYFSTQKIQNLIIKAKQYPGYFSKNFFALLEQRLDVALYRSGLVPSIMAARQVCAHGKVQVNSQVCTKSNTALKPGDIITLKSNQSIANQTTNETVELKNELIRILNTTKNSNNSSKKYYNRTIKNIIIGSSTVSIIANTKIKTQSKLRFNILLKLLLSSLRSRLAKQSKNAYVLKHNSLVNSTKAIHTVLLKLKTTKKPKVLYTLRNIQFRAYKNRKKLNKFATSNTQIKRLFSTTTKMNVKDITLTQLNNTNSQIQKKLKNNIIFHFLVQYCQSSLLRKKNVIYALIKNVNQILNKSQVLTRSKKPTHLEVSTTTNTFVYLFAPQRIKLPFIVDIDILKKLTKF</sequence>
<dbReference type="GO" id="GO:0003735">
    <property type="term" value="F:structural constituent of ribosome"/>
    <property type="evidence" value="ECO:0007669"/>
    <property type="project" value="TreeGrafter"/>
</dbReference>
<dbReference type="SUPFAM" id="SSF55174">
    <property type="entry name" value="Alpha-L RNA-binding motif"/>
    <property type="match status" value="1"/>
</dbReference>
<keyword evidence="4 8" id="KW-0689">Ribosomal protein</keyword>
<dbReference type="CDD" id="cd00165">
    <property type="entry name" value="S4"/>
    <property type="match status" value="1"/>
</dbReference>
<evidence type="ECO:0000256" key="6">
    <source>
        <dbReference type="PROSITE-ProRule" id="PRU00182"/>
    </source>
</evidence>
<evidence type="ECO:0000256" key="4">
    <source>
        <dbReference type="ARBA" id="ARBA00022980"/>
    </source>
</evidence>
<proteinExistence type="inferred from homology"/>
<gene>
    <name evidence="8" type="primary">rps4</name>
</gene>
<geneLocation type="mitochondrion" evidence="8"/>
<dbReference type="SMART" id="SM00363">
    <property type="entry name" value="S4"/>
    <property type="match status" value="1"/>
</dbReference>
<keyword evidence="3 6" id="KW-0694">RNA-binding</keyword>
<keyword evidence="8" id="KW-0496">Mitochondrion</keyword>
<organism evidence="8">
    <name type="scientific">Prototheca zopfii</name>
    <dbReference type="NCBI Taxonomy" id="3112"/>
    <lineage>
        <taxon>Eukaryota</taxon>
        <taxon>Viridiplantae</taxon>
        <taxon>Chlorophyta</taxon>
        <taxon>core chlorophytes</taxon>
        <taxon>Trebouxiophyceae</taxon>
        <taxon>Chlorellales</taxon>
        <taxon>Chlorellaceae</taxon>
        <taxon>Prototheca</taxon>
    </lineage>
</organism>